<dbReference type="Pfam" id="PF05164">
    <property type="entry name" value="ZapA"/>
    <property type="match status" value="1"/>
</dbReference>
<dbReference type="Gene3D" id="1.20.5.50">
    <property type="match status" value="1"/>
</dbReference>
<dbReference type="GO" id="GO:0051301">
    <property type="term" value="P:cell division"/>
    <property type="evidence" value="ECO:0007669"/>
    <property type="project" value="UniProtKB-KW"/>
</dbReference>
<dbReference type="Proteomes" id="UP001295463">
    <property type="component" value="Chromosome"/>
</dbReference>
<keyword evidence="2" id="KW-1185">Reference proteome</keyword>
<name>A0ABM9DBS5_9BACT</name>
<dbReference type="InterPro" id="IPR036192">
    <property type="entry name" value="Cell_div_ZapA-like_sf"/>
</dbReference>
<sequence length="101" mass="11248">MKTTYQLTVLGRDIPVRSSAPEEQVRAVETFVNSRLADIQNRMAVADSQLVAILALLNLAEAYLEQQAAPRTDTAALDARIHRLLERLETALETPGLFRET</sequence>
<organism evidence="1 2">
    <name type="scientific">Trichlorobacter ammonificans</name>
    <dbReference type="NCBI Taxonomy" id="2916410"/>
    <lineage>
        <taxon>Bacteria</taxon>
        <taxon>Pseudomonadati</taxon>
        <taxon>Thermodesulfobacteriota</taxon>
        <taxon>Desulfuromonadia</taxon>
        <taxon>Geobacterales</taxon>
        <taxon>Geobacteraceae</taxon>
        <taxon>Trichlorobacter</taxon>
    </lineage>
</organism>
<evidence type="ECO:0000313" key="2">
    <source>
        <dbReference type="Proteomes" id="UP001295463"/>
    </source>
</evidence>
<keyword evidence="1" id="KW-0132">Cell division</keyword>
<protein>
    <submittedName>
        <fullName evidence="1">Cell division protein ZapA</fullName>
    </submittedName>
</protein>
<keyword evidence="1" id="KW-0131">Cell cycle</keyword>
<dbReference type="EMBL" id="OW150024">
    <property type="protein sequence ID" value="CAH2032689.1"/>
    <property type="molecule type" value="Genomic_DNA"/>
</dbReference>
<dbReference type="RefSeq" id="WP_305733426.1">
    <property type="nucleotide sequence ID" value="NZ_OW150024.1"/>
</dbReference>
<dbReference type="InterPro" id="IPR007838">
    <property type="entry name" value="Cell_div_ZapA-like"/>
</dbReference>
<accession>A0ABM9DBS5</accession>
<dbReference type="SUPFAM" id="SSF102829">
    <property type="entry name" value="Cell division protein ZapA-like"/>
    <property type="match status" value="1"/>
</dbReference>
<reference evidence="1 2" key="1">
    <citation type="submission" date="2022-03" db="EMBL/GenBank/DDBJ databases">
        <authorList>
            <person name="Koch H."/>
        </authorList>
    </citation>
    <scope>NUCLEOTIDE SEQUENCE [LARGE SCALE GENOMIC DNA]</scope>
    <source>
        <strain evidence="1 2">G1</strain>
    </source>
</reference>
<proteinExistence type="predicted"/>
<evidence type="ECO:0000313" key="1">
    <source>
        <dbReference type="EMBL" id="CAH2032689.1"/>
    </source>
</evidence>
<gene>
    <name evidence="1" type="ORF">GEAMG1_2853</name>
</gene>